<evidence type="ECO:0000256" key="6">
    <source>
        <dbReference type="ARBA" id="ARBA00022679"/>
    </source>
</evidence>
<dbReference type="GO" id="GO:0005789">
    <property type="term" value="C:endoplasmic reticulum membrane"/>
    <property type="evidence" value="ECO:0007669"/>
    <property type="project" value="UniProtKB-SubCell"/>
</dbReference>
<dbReference type="PANTHER" id="PTHR23072">
    <property type="entry name" value="PHOSPHATIDYLINOSITOL GLYCAN-RELATED"/>
    <property type="match status" value="1"/>
</dbReference>
<keyword evidence="6 12" id="KW-0808">Transferase</keyword>
<dbReference type="InterPro" id="IPR017850">
    <property type="entry name" value="Alkaline_phosphatase_core_sf"/>
</dbReference>
<evidence type="ECO:0000256" key="7">
    <source>
        <dbReference type="ARBA" id="ARBA00022692"/>
    </source>
</evidence>
<evidence type="ECO:0000256" key="4">
    <source>
        <dbReference type="ARBA" id="ARBA00020830"/>
    </source>
</evidence>
<organism evidence="15">
    <name type="scientific">Dissoconium aciculare CBS 342.82</name>
    <dbReference type="NCBI Taxonomy" id="1314786"/>
    <lineage>
        <taxon>Eukaryota</taxon>
        <taxon>Fungi</taxon>
        <taxon>Dikarya</taxon>
        <taxon>Ascomycota</taxon>
        <taxon>Pezizomycotina</taxon>
        <taxon>Dothideomycetes</taxon>
        <taxon>Dothideomycetidae</taxon>
        <taxon>Mycosphaerellales</taxon>
        <taxon>Dissoconiaceae</taxon>
        <taxon>Dissoconium</taxon>
    </lineage>
</organism>
<feature type="transmembrane region" description="Helical" evidence="12">
    <location>
        <begin position="883"/>
        <end position="907"/>
    </location>
</feature>
<dbReference type="InterPro" id="IPR039527">
    <property type="entry name" value="PIGG/GPI7"/>
</dbReference>
<dbReference type="SUPFAM" id="SSF53649">
    <property type="entry name" value="Alkaline phosphatase-like"/>
    <property type="match status" value="1"/>
</dbReference>
<feature type="transmembrane region" description="Helical" evidence="12">
    <location>
        <begin position="666"/>
        <end position="688"/>
    </location>
</feature>
<keyword evidence="14" id="KW-1185">Reference proteome</keyword>
<dbReference type="InterPro" id="IPR045687">
    <property type="entry name" value="PIGG/GPI7_C"/>
</dbReference>
<dbReference type="InterPro" id="IPR037674">
    <property type="entry name" value="PIG-G_N"/>
</dbReference>
<comment type="subcellular location">
    <subcellularLocation>
        <location evidence="1 12">Endoplasmic reticulum membrane</location>
        <topology evidence="1 12">Multi-pass membrane protein</topology>
    </subcellularLocation>
</comment>
<feature type="transmembrane region" description="Helical" evidence="12">
    <location>
        <begin position="580"/>
        <end position="604"/>
    </location>
</feature>
<dbReference type="Gene3D" id="3.40.720.10">
    <property type="entry name" value="Alkaline Phosphatase, subunit A"/>
    <property type="match status" value="1"/>
</dbReference>
<dbReference type="UniPathway" id="UPA00196"/>
<name>A0A6J3M3T7_9PEZI</name>
<evidence type="ECO:0000259" key="13">
    <source>
        <dbReference type="Pfam" id="PF19316"/>
    </source>
</evidence>
<feature type="transmembrane region" description="Helical" evidence="12">
    <location>
        <begin position="759"/>
        <end position="777"/>
    </location>
</feature>
<dbReference type="RefSeq" id="XP_033459721.1">
    <property type="nucleotide sequence ID" value="XM_033604800.1"/>
</dbReference>
<gene>
    <name evidence="15" type="ORF">K489DRAFT_380053</name>
</gene>
<keyword evidence="5 12" id="KW-0337">GPI-anchor biosynthesis</keyword>
<dbReference type="AlphaFoldDB" id="A0A6J3M3T7"/>
<evidence type="ECO:0000256" key="5">
    <source>
        <dbReference type="ARBA" id="ARBA00022502"/>
    </source>
</evidence>
<feature type="transmembrane region" description="Helical" evidence="12">
    <location>
        <begin position="616"/>
        <end position="635"/>
    </location>
</feature>
<keyword evidence="10 12" id="KW-0472">Membrane</keyword>
<evidence type="ECO:0000313" key="14">
    <source>
        <dbReference type="Proteomes" id="UP000504637"/>
    </source>
</evidence>
<feature type="transmembrane region" description="Helical" evidence="12">
    <location>
        <begin position="459"/>
        <end position="478"/>
    </location>
</feature>
<keyword evidence="9 12" id="KW-1133">Transmembrane helix</keyword>
<dbReference type="GO" id="GO:0051267">
    <property type="term" value="F:CP2 mannose-ethanolamine phosphotransferase activity"/>
    <property type="evidence" value="ECO:0007669"/>
    <property type="project" value="TreeGrafter"/>
</dbReference>
<reference evidence="15" key="1">
    <citation type="submission" date="2020-01" db="EMBL/GenBank/DDBJ databases">
        <authorList>
            <consortium name="DOE Joint Genome Institute"/>
            <person name="Haridas S."/>
            <person name="Albert R."/>
            <person name="Binder M."/>
            <person name="Bloem J."/>
            <person name="Labutti K."/>
            <person name="Salamov A."/>
            <person name="Andreopoulos B."/>
            <person name="Baker S.E."/>
            <person name="Barry K."/>
            <person name="Bills G."/>
            <person name="Bluhm B.H."/>
            <person name="Cannon C."/>
            <person name="Castanera R."/>
            <person name="Culley D.E."/>
            <person name="Daum C."/>
            <person name="Ezra D."/>
            <person name="Gonzalez J.B."/>
            <person name="Henrissat B."/>
            <person name="Kuo A."/>
            <person name="Liang C."/>
            <person name="Lipzen A."/>
            <person name="Lutzoni F."/>
            <person name="Magnuson J."/>
            <person name="Mondo S."/>
            <person name="Nolan M."/>
            <person name="Ohm R."/>
            <person name="Pangilinan J."/>
            <person name="Park H.-J."/>
            <person name="Ramirez L."/>
            <person name="Alfaro M."/>
            <person name="Sun H."/>
            <person name="Tritt A."/>
            <person name="Yoshinaga Y."/>
            <person name="Zwiers L.-H."/>
            <person name="Turgeon B.G."/>
            <person name="Goodwin S.B."/>
            <person name="Spatafora J.W."/>
            <person name="Crous P.W."/>
            <person name="Grigoriev I.V."/>
        </authorList>
    </citation>
    <scope>NUCLEOTIDE SEQUENCE</scope>
    <source>
        <strain evidence="15">CBS 342.82</strain>
    </source>
</reference>
<comment type="pathway">
    <text evidence="2 12">Glycolipid biosynthesis; glycosylphosphatidylinositol-anchor biosynthesis.</text>
</comment>
<evidence type="ECO:0000256" key="1">
    <source>
        <dbReference type="ARBA" id="ARBA00004477"/>
    </source>
</evidence>
<keyword evidence="7 12" id="KW-0812">Transmembrane</keyword>
<feature type="transmembrane region" description="Helical" evidence="12">
    <location>
        <begin position="490"/>
        <end position="510"/>
    </location>
</feature>
<evidence type="ECO:0000256" key="2">
    <source>
        <dbReference type="ARBA" id="ARBA00004687"/>
    </source>
</evidence>
<feature type="transmembrane region" description="Helical" evidence="12">
    <location>
        <begin position="797"/>
        <end position="824"/>
    </location>
</feature>
<feature type="transmembrane region" description="Helical" evidence="12">
    <location>
        <begin position="516"/>
        <end position="536"/>
    </location>
</feature>
<dbReference type="InterPro" id="IPR002591">
    <property type="entry name" value="Phosphodiest/P_Trfase"/>
</dbReference>
<accession>A0A6J3M3T7</accession>
<evidence type="ECO:0000313" key="15">
    <source>
        <dbReference type="RefSeq" id="XP_033459721.1"/>
    </source>
</evidence>
<evidence type="ECO:0000256" key="11">
    <source>
        <dbReference type="ARBA" id="ARBA00023180"/>
    </source>
</evidence>
<evidence type="ECO:0000256" key="8">
    <source>
        <dbReference type="ARBA" id="ARBA00022824"/>
    </source>
</evidence>
<sequence length="948" mass="103575">MARSLFKIAALTLANLLLPFAILTFASGFFPYKPVLSGLASFQHDDVTQNTQPEAVFDRIIFMVVDALRSDFVYGYDSGFHYTQSLIRDGAAIPFTAHASPPTVTMPRVKALTTGSVPSFLDLILNFAESDTSSSLAAQDTWLAQIKARGGNIVFYGDDTWLKLFPNSAGGDEFFARVDGTSSFFVSDFTEVDNNVTRHVPDELGRDDWNSMIMHYLGLDHIGHKTGPQGPNMIPKQHEMDGIVRTIFEAMEKYDHHGKTLLVLAGDHGMNAGGNHGGSGPGETEPALLFASPQLRKIHRDSEQESPTAPKPGTEFHYYTKVQQSDLIPTLAGLMGFPVSRNSLGVFIPEFTALWSEKDSTQLLRQNADQILQIIEASHGASAFQDIVTTYRSRLASLGGHNKPCKDVDEGIQRLACLWASALSVRNARNSLETEQAALYSFLNEAQETLSGTASSYNIPRMIAGIVLSGVILSLALFSFPSLRPITVPGLFLTTIGTLYGIMMFASSYVEEEQHFWYWFTPAWIVVLAAGGSGLVNATPERRVGIAAATFVLLSVHRFAVRWNQTGQKHAGAPDIVHTFFPRAVVLLWILILSAYAHVGLQLVRRSTAGLMPSELGAALVALAVAAAVVFKLNFTQADAPELVQGLAERIRAWTQAYDLILQARVAFGLLGVLTVVVVVLSIASANVSRRATGQSIPQVNRLPSLAERLHYLLTLFLMTQSRAANIPLFLGLELQMQAMRYLLLRSQNKDFRDHHTRIAVTTLLLSHVYFFCMGGSNSISSIDLSNAYNGVADYNIGAVGVLLFASNWTAPIWWCSATVLLLIDGKRLQSAPQKLSKVAADPRSWIHDERKKLHEDAVRAAKHEGAPPAATASSDGSVWISYLSCGTAFTAVSLVAVMAACTALRAHLFIWTVFSPKYLYSMAWSIGWHMIINIGLGSLLIQAAQIV</sequence>
<reference evidence="15" key="2">
    <citation type="submission" date="2020-04" db="EMBL/GenBank/DDBJ databases">
        <authorList>
            <consortium name="NCBI Genome Project"/>
        </authorList>
    </citation>
    <scope>NUCLEOTIDE SEQUENCE</scope>
    <source>
        <strain evidence="15">CBS 342.82</strain>
    </source>
</reference>
<feature type="transmembrane region" description="Helical" evidence="12">
    <location>
        <begin position="543"/>
        <end position="560"/>
    </location>
</feature>
<protein>
    <recommendedName>
        <fullName evidence="4 12">GPI ethanolamine phosphate transferase 2</fullName>
    </recommendedName>
</protein>
<dbReference type="OrthoDB" id="272139at2759"/>
<dbReference type="GO" id="GO:0006506">
    <property type="term" value="P:GPI anchor biosynthetic process"/>
    <property type="evidence" value="ECO:0007669"/>
    <property type="project" value="UniProtKB-UniPathway"/>
</dbReference>
<dbReference type="PANTHER" id="PTHR23072:SF0">
    <property type="entry name" value="GPI ETHANOLAMINE PHOSPHATE TRANSFERASE 2"/>
    <property type="match status" value="1"/>
</dbReference>
<evidence type="ECO:0000256" key="10">
    <source>
        <dbReference type="ARBA" id="ARBA00023136"/>
    </source>
</evidence>
<dbReference type="Pfam" id="PF19316">
    <property type="entry name" value="PIGO_PIGG"/>
    <property type="match status" value="1"/>
</dbReference>
<evidence type="ECO:0000256" key="12">
    <source>
        <dbReference type="RuleBase" id="RU367106"/>
    </source>
</evidence>
<dbReference type="GeneID" id="54362600"/>
<comment type="similarity">
    <text evidence="3 12">Belongs to the PIGG/PIGN/PIGO family. PIGG subfamily.</text>
</comment>
<dbReference type="Proteomes" id="UP000504637">
    <property type="component" value="Unplaced"/>
</dbReference>
<proteinExistence type="inferred from homology"/>
<evidence type="ECO:0000256" key="9">
    <source>
        <dbReference type="ARBA" id="ARBA00022989"/>
    </source>
</evidence>
<comment type="function">
    <text evidence="12">Ethanolamine phosphate transferase involved in glycosylphosphatidylinositol-anchor biosynthesis. Transfers ethanolamine phosphate to the GPI second mannose.</text>
</comment>
<feature type="transmembrane region" description="Helical" evidence="12">
    <location>
        <begin position="919"/>
        <end position="942"/>
    </location>
</feature>
<evidence type="ECO:0000256" key="3">
    <source>
        <dbReference type="ARBA" id="ARBA00005315"/>
    </source>
</evidence>
<keyword evidence="8 12" id="KW-0256">Endoplasmic reticulum</keyword>
<dbReference type="CDD" id="cd16024">
    <property type="entry name" value="GPI_EPT_2"/>
    <property type="match status" value="1"/>
</dbReference>
<feature type="domain" description="GPI ethanolamine phosphate transferase 2 C-terminal" evidence="13">
    <location>
        <begin position="454"/>
        <end position="944"/>
    </location>
</feature>
<dbReference type="Pfam" id="PF01663">
    <property type="entry name" value="Phosphodiest"/>
    <property type="match status" value="1"/>
</dbReference>
<reference evidence="15" key="3">
    <citation type="submission" date="2025-08" db="UniProtKB">
        <authorList>
            <consortium name="RefSeq"/>
        </authorList>
    </citation>
    <scope>IDENTIFICATION</scope>
    <source>
        <strain evidence="15">CBS 342.82</strain>
    </source>
</reference>
<keyword evidence="11" id="KW-0325">Glycoprotein</keyword>